<keyword evidence="2 6" id="KW-0732">Signal</keyword>
<evidence type="ECO:0000259" key="7">
    <source>
        <dbReference type="PROSITE" id="PS51782"/>
    </source>
</evidence>
<reference evidence="9" key="1">
    <citation type="journal article" date="2013" name="Genome Announc.">
        <title>Draft genome sequence of the grapevine dieback fungus Eutypa lata UCR-EL1.</title>
        <authorList>
            <person name="Blanco-Ulate B."/>
            <person name="Rolshausen P.E."/>
            <person name="Cantu D."/>
        </authorList>
    </citation>
    <scope>NUCLEOTIDE SEQUENCE [LARGE SCALE GENOMIC DNA]</scope>
    <source>
        <strain evidence="9">UCR-EL1</strain>
    </source>
</reference>
<dbReference type="InterPro" id="IPR052210">
    <property type="entry name" value="LysM1-like"/>
</dbReference>
<feature type="domain" description="LysM" evidence="7">
    <location>
        <begin position="376"/>
        <end position="422"/>
    </location>
</feature>
<dbReference type="EMBL" id="KB706024">
    <property type="protein sequence ID" value="EMR69729.1"/>
    <property type="molecule type" value="Genomic_DNA"/>
</dbReference>
<evidence type="ECO:0000256" key="4">
    <source>
        <dbReference type="ARBA" id="ARBA00044955"/>
    </source>
</evidence>
<dbReference type="PROSITE" id="PS51782">
    <property type="entry name" value="LYSM"/>
    <property type="match status" value="4"/>
</dbReference>
<dbReference type="STRING" id="1287681.M7ST92"/>
<evidence type="ECO:0000256" key="2">
    <source>
        <dbReference type="ARBA" id="ARBA00022729"/>
    </source>
</evidence>
<dbReference type="Gene3D" id="3.10.350.10">
    <property type="entry name" value="LysM domain"/>
    <property type="match status" value="5"/>
</dbReference>
<comment type="similarity">
    <text evidence="4">Belongs to the secreted LysM effector family.</text>
</comment>
<feature type="region of interest" description="Disordered" evidence="5">
    <location>
        <begin position="348"/>
        <end position="368"/>
    </location>
</feature>
<dbReference type="SUPFAM" id="SSF54106">
    <property type="entry name" value="LysM domain"/>
    <property type="match status" value="4"/>
</dbReference>
<feature type="region of interest" description="Disordered" evidence="5">
    <location>
        <begin position="182"/>
        <end position="201"/>
    </location>
</feature>
<protein>
    <recommendedName>
        <fullName evidence="7">LysM domain-containing protein</fullName>
    </recommendedName>
</protein>
<evidence type="ECO:0000313" key="8">
    <source>
        <dbReference type="EMBL" id="EMR69729.1"/>
    </source>
</evidence>
<gene>
    <name evidence="8" type="ORF">UCREL1_3264</name>
</gene>
<feature type="chain" id="PRO_5004084949" description="LysM domain-containing protein" evidence="6">
    <location>
        <begin position="21"/>
        <end position="426"/>
    </location>
</feature>
<dbReference type="OrthoDB" id="2281372at2759"/>
<dbReference type="GO" id="GO:0008061">
    <property type="term" value="F:chitin binding"/>
    <property type="evidence" value="ECO:0007669"/>
    <property type="project" value="UniProtKB-KW"/>
</dbReference>
<dbReference type="PANTHER" id="PTHR34997:SF2">
    <property type="entry name" value="LYSM DOMAIN-CONTAINING PROTEIN-RELATED"/>
    <property type="match status" value="1"/>
</dbReference>
<feature type="compositionally biased region" description="Low complexity" evidence="5">
    <location>
        <begin position="348"/>
        <end position="364"/>
    </location>
</feature>
<sequence>MKASSHFLVQLALFCMLASAYLVDPPTTADPNTVSDCSWWIVAKSTDTCAAIASASYISVSDFELVYNPSVGTACTLKDGQSYCVERNYGIPPVTTSSTTSSAPPTTTTGNGVVTPTPTQPGMVNNCNKFDFVETGDSCSAVAARNGIAVAQLAEWNNAGADCTALWGQVYVCVGVTGSGTSTTTSPPATTTGNGIATPTPTQPGMVNNCNKFDFVNTGDSCSAIATRNGITIANLIAWNNAGADCTSLWAQVYVCVGVIGTGKTLSTSTVTTGNGVATPTPTQPGMVSNCNKFDFVNSGDSCSAIATRNGISIADLIRWNDAGTDCTSLWAKVHVCVGVIGGTTPTTTTTTTTTTSNGIATPTPTQPSMTPNCDKFHKVVKGDTCEAIAKSAGITTAQFIAWNTSVGSDCTGMWADAWVCTHAFK</sequence>
<dbReference type="OMA" id="CTGMWAD"/>
<feature type="domain" description="LysM" evidence="7">
    <location>
        <begin position="293"/>
        <end position="338"/>
    </location>
</feature>
<dbReference type="AlphaFoldDB" id="M7ST92"/>
<dbReference type="InterPro" id="IPR018392">
    <property type="entry name" value="LysM"/>
</dbReference>
<feature type="domain" description="LysM" evidence="7">
    <location>
        <begin position="212"/>
        <end position="257"/>
    </location>
</feature>
<dbReference type="KEGG" id="ela:UCREL1_3264"/>
<evidence type="ECO:0000313" key="9">
    <source>
        <dbReference type="Proteomes" id="UP000012174"/>
    </source>
</evidence>
<dbReference type="CDD" id="cd00118">
    <property type="entry name" value="LysM"/>
    <property type="match status" value="5"/>
</dbReference>
<dbReference type="PANTHER" id="PTHR34997">
    <property type="entry name" value="AM15"/>
    <property type="match status" value="1"/>
</dbReference>
<name>M7ST92_EUTLA</name>
<keyword evidence="9" id="KW-1185">Reference proteome</keyword>
<keyword evidence="1" id="KW-0147">Chitin-binding</keyword>
<feature type="signal peptide" evidence="6">
    <location>
        <begin position="1"/>
        <end position="20"/>
    </location>
</feature>
<dbReference type="Pfam" id="PF01476">
    <property type="entry name" value="LysM"/>
    <property type="match status" value="4"/>
</dbReference>
<organism evidence="8 9">
    <name type="scientific">Eutypa lata (strain UCR-EL1)</name>
    <name type="common">Grapevine dieback disease fungus</name>
    <name type="synonym">Eutypa armeniacae</name>
    <dbReference type="NCBI Taxonomy" id="1287681"/>
    <lineage>
        <taxon>Eukaryota</taxon>
        <taxon>Fungi</taxon>
        <taxon>Dikarya</taxon>
        <taxon>Ascomycota</taxon>
        <taxon>Pezizomycotina</taxon>
        <taxon>Sordariomycetes</taxon>
        <taxon>Xylariomycetidae</taxon>
        <taxon>Xylariales</taxon>
        <taxon>Diatrypaceae</taxon>
        <taxon>Eutypa</taxon>
    </lineage>
</organism>
<feature type="domain" description="LysM" evidence="7">
    <location>
        <begin position="129"/>
        <end position="174"/>
    </location>
</feature>
<evidence type="ECO:0000256" key="6">
    <source>
        <dbReference type="SAM" id="SignalP"/>
    </source>
</evidence>
<accession>M7ST92</accession>
<dbReference type="HOGENOM" id="CLU_010591_8_0_1"/>
<evidence type="ECO:0000256" key="1">
    <source>
        <dbReference type="ARBA" id="ARBA00022669"/>
    </source>
</evidence>
<dbReference type="SMART" id="SM00257">
    <property type="entry name" value="LysM"/>
    <property type="match status" value="5"/>
</dbReference>
<proteinExistence type="inferred from homology"/>
<keyword evidence="3" id="KW-0843">Virulence</keyword>
<feature type="compositionally biased region" description="Low complexity" evidence="5">
    <location>
        <begin position="182"/>
        <end position="193"/>
    </location>
</feature>
<dbReference type="InterPro" id="IPR036779">
    <property type="entry name" value="LysM_dom_sf"/>
</dbReference>
<dbReference type="eggNOG" id="KOG2806">
    <property type="taxonomic scope" value="Eukaryota"/>
</dbReference>
<dbReference type="Proteomes" id="UP000012174">
    <property type="component" value="Unassembled WGS sequence"/>
</dbReference>
<evidence type="ECO:0000256" key="3">
    <source>
        <dbReference type="ARBA" id="ARBA00023026"/>
    </source>
</evidence>
<feature type="region of interest" description="Disordered" evidence="5">
    <location>
        <begin position="95"/>
        <end position="120"/>
    </location>
</feature>
<evidence type="ECO:0000256" key="5">
    <source>
        <dbReference type="SAM" id="MobiDB-lite"/>
    </source>
</evidence>